<dbReference type="RefSeq" id="WP_071657980.1">
    <property type="nucleotide sequence ID" value="NZ_MLCF01000116.1"/>
</dbReference>
<dbReference type="InterPro" id="IPR023346">
    <property type="entry name" value="Lysozyme-like_dom_sf"/>
</dbReference>
<feature type="region of interest" description="Disordered" evidence="1">
    <location>
        <begin position="35"/>
        <end position="69"/>
    </location>
</feature>
<proteinExistence type="predicted"/>
<dbReference type="EMBL" id="MLCF01000116">
    <property type="protein sequence ID" value="OIV36060.1"/>
    <property type="molecule type" value="Genomic_DNA"/>
</dbReference>
<evidence type="ECO:0000313" key="3">
    <source>
        <dbReference type="EMBL" id="OIV36060.1"/>
    </source>
</evidence>
<organism evidence="3 4">
    <name type="scientific">Mangrovactinospora gilvigrisea</name>
    <dbReference type="NCBI Taxonomy" id="1428644"/>
    <lineage>
        <taxon>Bacteria</taxon>
        <taxon>Bacillati</taxon>
        <taxon>Actinomycetota</taxon>
        <taxon>Actinomycetes</taxon>
        <taxon>Kitasatosporales</taxon>
        <taxon>Streptomycetaceae</taxon>
        <taxon>Mangrovactinospora</taxon>
    </lineage>
</organism>
<name>A0A1J7C3D3_9ACTN</name>
<evidence type="ECO:0000256" key="2">
    <source>
        <dbReference type="SAM" id="SignalP"/>
    </source>
</evidence>
<evidence type="ECO:0008006" key="5">
    <source>
        <dbReference type="Google" id="ProtNLM"/>
    </source>
</evidence>
<dbReference type="Proteomes" id="UP000243342">
    <property type="component" value="Unassembled WGS sequence"/>
</dbReference>
<feature type="compositionally biased region" description="Low complexity" evidence="1">
    <location>
        <begin position="35"/>
        <end position="63"/>
    </location>
</feature>
<comment type="caution">
    <text evidence="3">The sequence shown here is derived from an EMBL/GenBank/DDBJ whole genome shotgun (WGS) entry which is preliminary data.</text>
</comment>
<sequence>MDPQGTRTRAARTAAGAAAVVAAAALALAGCHAAETQSASTSASGGAKGGTAAPSASPSPTSTVSQDPTPYAPIAAREARAAGIDPKLLMAILYNEDYKPHGGDVERAWQKWKPDASFGIANMHKAAFEETRANHPKQLGGSSWDRLPDDPKLAVTAAAWFLHDLRAQLPSGAGHGRYTADELLALGYNGGAGTMRAVAAGSSAGPQVSSYLDKLKQNWPRAQKALGSQ</sequence>
<dbReference type="AlphaFoldDB" id="A0A1J7C3D3"/>
<evidence type="ECO:0000313" key="4">
    <source>
        <dbReference type="Proteomes" id="UP000243342"/>
    </source>
</evidence>
<dbReference type="STRING" id="1428644.BIV57_18305"/>
<dbReference type="SUPFAM" id="SSF53955">
    <property type="entry name" value="Lysozyme-like"/>
    <property type="match status" value="1"/>
</dbReference>
<feature type="chain" id="PRO_5009643983" description="Transglycosylase SLT domain-containing protein" evidence="2">
    <location>
        <begin position="34"/>
        <end position="229"/>
    </location>
</feature>
<keyword evidence="4" id="KW-1185">Reference proteome</keyword>
<keyword evidence="2" id="KW-0732">Signal</keyword>
<evidence type="ECO:0000256" key="1">
    <source>
        <dbReference type="SAM" id="MobiDB-lite"/>
    </source>
</evidence>
<reference evidence="3 4" key="1">
    <citation type="submission" date="2016-10" db="EMBL/GenBank/DDBJ databases">
        <title>Genome sequence of Streptomyces gilvigriseus MUSC 26.</title>
        <authorList>
            <person name="Lee L.-H."/>
            <person name="Ser H.-L."/>
        </authorList>
    </citation>
    <scope>NUCLEOTIDE SEQUENCE [LARGE SCALE GENOMIC DNA]</scope>
    <source>
        <strain evidence="3 4">MUSC 26</strain>
    </source>
</reference>
<dbReference type="Gene3D" id="1.10.530.10">
    <property type="match status" value="1"/>
</dbReference>
<gene>
    <name evidence="3" type="ORF">BIV57_18305</name>
</gene>
<feature type="signal peptide" evidence="2">
    <location>
        <begin position="1"/>
        <end position="33"/>
    </location>
</feature>
<dbReference type="PROSITE" id="PS51257">
    <property type="entry name" value="PROKAR_LIPOPROTEIN"/>
    <property type="match status" value="1"/>
</dbReference>
<accession>A0A1J7C3D3</accession>
<protein>
    <recommendedName>
        <fullName evidence="5">Transglycosylase SLT domain-containing protein</fullName>
    </recommendedName>
</protein>